<dbReference type="InterPro" id="IPR009711">
    <property type="entry name" value="UPF0473"/>
</dbReference>
<dbReference type="EMBL" id="VUMM01000007">
    <property type="protein sequence ID" value="MSS01459.1"/>
    <property type="molecule type" value="Genomic_DNA"/>
</dbReference>
<gene>
    <name evidence="1" type="ORF">FYJ50_04990</name>
</gene>
<reference evidence="1 2" key="1">
    <citation type="submission" date="2019-08" db="EMBL/GenBank/DDBJ databases">
        <title>In-depth cultivation of the pig gut microbiome towards novel bacterial diversity and tailored functional studies.</title>
        <authorList>
            <person name="Wylensek D."/>
            <person name="Hitch T.C.A."/>
            <person name="Clavel T."/>
        </authorList>
    </citation>
    <scope>NUCLEOTIDE SEQUENCE [LARGE SCALE GENOMIC DNA]</scope>
    <source>
        <strain evidence="1 2">LKV-178-WT-2G</strain>
    </source>
</reference>
<proteinExistence type="predicted"/>
<name>A0A7X2T3D3_9FIRM</name>
<dbReference type="AlphaFoldDB" id="A0A7X2T3D3"/>
<accession>A0A7X2T3D3</accession>
<protein>
    <submittedName>
        <fullName evidence="1">DUF1292 domain-containing protein</fullName>
    </submittedName>
</protein>
<keyword evidence="2" id="KW-1185">Reference proteome</keyword>
<comment type="caution">
    <text evidence="1">The sequence shown here is derived from an EMBL/GenBank/DDBJ whole genome shotgun (WGS) entry which is preliminary data.</text>
</comment>
<organism evidence="1 2">
    <name type="scientific">Floccifex porci</name>
    <dbReference type="NCBI Taxonomy" id="2606629"/>
    <lineage>
        <taxon>Bacteria</taxon>
        <taxon>Bacillati</taxon>
        <taxon>Bacillota</taxon>
        <taxon>Erysipelotrichia</taxon>
        <taxon>Erysipelotrichales</taxon>
        <taxon>Erysipelotrichaceae</taxon>
        <taxon>Floccifex</taxon>
    </lineage>
</organism>
<sequence>MSSVQIDTYTIIDGTGKPIEVALMDVFEKDGIQYASVSEIIEDEIQDDLYIYRCQNEGMDMTFEEIKSDEEFNEVVKYYMSFYGFD</sequence>
<evidence type="ECO:0000313" key="1">
    <source>
        <dbReference type="EMBL" id="MSS01459.1"/>
    </source>
</evidence>
<dbReference type="RefSeq" id="WP_154459994.1">
    <property type="nucleotide sequence ID" value="NZ_JAQYTQ010000051.1"/>
</dbReference>
<dbReference type="Pfam" id="PF06949">
    <property type="entry name" value="DUF1292"/>
    <property type="match status" value="1"/>
</dbReference>
<evidence type="ECO:0000313" key="2">
    <source>
        <dbReference type="Proteomes" id="UP000470082"/>
    </source>
</evidence>
<dbReference type="Proteomes" id="UP000470082">
    <property type="component" value="Unassembled WGS sequence"/>
</dbReference>